<dbReference type="AlphaFoldDB" id="A0A5C3Q5X0"/>
<evidence type="ECO:0000313" key="11">
    <source>
        <dbReference type="Proteomes" id="UP000305067"/>
    </source>
</evidence>
<dbReference type="PROSITE" id="PS50052">
    <property type="entry name" value="GUANYLATE_KINASE_2"/>
    <property type="match status" value="1"/>
</dbReference>
<evidence type="ECO:0000256" key="1">
    <source>
        <dbReference type="ARBA" id="ARBA00005790"/>
    </source>
</evidence>
<protein>
    <recommendedName>
        <fullName evidence="3">Guanylate kinase</fullName>
        <ecNumber evidence="2">2.7.4.8</ecNumber>
    </recommendedName>
    <alternativeName>
        <fullName evidence="8">GMP kinase</fullName>
    </alternativeName>
</protein>
<evidence type="ECO:0000256" key="6">
    <source>
        <dbReference type="ARBA" id="ARBA00022777"/>
    </source>
</evidence>
<dbReference type="GO" id="GO:0005829">
    <property type="term" value="C:cytosol"/>
    <property type="evidence" value="ECO:0007669"/>
    <property type="project" value="TreeGrafter"/>
</dbReference>
<keyword evidence="6 10" id="KW-0418">Kinase</keyword>
<dbReference type="Gene3D" id="3.40.50.300">
    <property type="entry name" value="P-loop containing nucleotide triphosphate hydrolases"/>
    <property type="match status" value="1"/>
</dbReference>
<feature type="domain" description="Guanylate kinase-like" evidence="9">
    <location>
        <begin position="16"/>
        <end position="209"/>
    </location>
</feature>
<dbReference type="PANTHER" id="PTHR23117">
    <property type="entry name" value="GUANYLATE KINASE-RELATED"/>
    <property type="match status" value="1"/>
</dbReference>
<evidence type="ECO:0000256" key="4">
    <source>
        <dbReference type="ARBA" id="ARBA00022679"/>
    </source>
</evidence>
<dbReference type="FunFam" id="3.40.50.300:FF:000776">
    <property type="entry name" value="Guanylate kinase 2"/>
    <property type="match status" value="1"/>
</dbReference>
<dbReference type="InterPro" id="IPR008144">
    <property type="entry name" value="Guanylate_kin-like_dom"/>
</dbReference>
<dbReference type="InterPro" id="IPR008145">
    <property type="entry name" value="GK/Ca_channel_bsu"/>
</dbReference>
<dbReference type="InterPro" id="IPR027417">
    <property type="entry name" value="P-loop_NTPase"/>
</dbReference>
<reference evidence="10 11" key="1">
    <citation type="journal article" date="2019" name="Nat. Ecol. Evol.">
        <title>Megaphylogeny resolves global patterns of mushroom evolution.</title>
        <authorList>
            <person name="Varga T."/>
            <person name="Krizsan K."/>
            <person name="Foldi C."/>
            <person name="Dima B."/>
            <person name="Sanchez-Garcia M."/>
            <person name="Sanchez-Ramirez S."/>
            <person name="Szollosi G.J."/>
            <person name="Szarkandi J.G."/>
            <person name="Papp V."/>
            <person name="Albert L."/>
            <person name="Andreopoulos W."/>
            <person name="Angelini C."/>
            <person name="Antonin V."/>
            <person name="Barry K.W."/>
            <person name="Bougher N.L."/>
            <person name="Buchanan P."/>
            <person name="Buyck B."/>
            <person name="Bense V."/>
            <person name="Catcheside P."/>
            <person name="Chovatia M."/>
            <person name="Cooper J."/>
            <person name="Damon W."/>
            <person name="Desjardin D."/>
            <person name="Finy P."/>
            <person name="Geml J."/>
            <person name="Haridas S."/>
            <person name="Hughes K."/>
            <person name="Justo A."/>
            <person name="Karasinski D."/>
            <person name="Kautmanova I."/>
            <person name="Kiss B."/>
            <person name="Kocsube S."/>
            <person name="Kotiranta H."/>
            <person name="LaButti K.M."/>
            <person name="Lechner B.E."/>
            <person name="Liimatainen K."/>
            <person name="Lipzen A."/>
            <person name="Lukacs Z."/>
            <person name="Mihaltcheva S."/>
            <person name="Morgado L.N."/>
            <person name="Niskanen T."/>
            <person name="Noordeloos M.E."/>
            <person name="Ohm R.A."/>
            <person name="Ortiz-Santana B."/>
            <person name="Ovrebo C."/>
            <person name="Racz N."/>
            <person name="Riley R."/>
            <person name="Savchenko A."/>
            <person name="Shiryaev A."/>
            <person name="Soop K."/>
            <person name="Spirin V."/>
            <person name="Szebenyi C."/>
            <person name="Tomsovsky M."/>
            <person name="Tulloss R.E."/>
            <person name="Uehling J."/>
            <person name="Grigoriev I.V."/>
            <person name="Vagvolgyi C."/>
            <person name="Papp T."/>
            <person name="Martin F.M."/>
            <person name="Miettinen O."/>
            <person name="Hibbett D.S."/>
            <person name="Nagy L.G."/>
        </authorList>
    </citation>
    <scope>NUCLEOTIDE SEQUENCE [LARGE SCALE GENOMIC DNA]</scope>
    <source>
        <strain evidence="10 11">CBS 309.79</strain>
    </source>
</reference>
<dbReference type="NCBIfam" id="TIGR03263">
    <property type="entry name" value="guanyl_kin"/>
    <property type="match status" value="1"/>
</dbReference>
<dbReference type="SUPFAM" id="SSF52540">
    <property type="entry name" value="P-loop containing nucleoside triphosphate hydrolases"/>
    <property type="match status" value="1"/>
</dbReference>
<comment type="similarity">
    <text evidence="1">Belongs to the guanylate kinase family.</text>
</comment>
<accession>A0A5C3Q5X0</accession>
<evidence type="ECO:0000259" key="9">
    <source>
        <dbReference type="PROSITE" id="PS50052"/>
    </source>
</evidence>
<dbReference type="InterPro" id="IPR020590">
    <property type="entry name" value="Guanylate_kinase_CS"/>
</dbReference>
<organism evidence="10 11">
    <name type="scientific">Pterulicium gracile</name>
    <dbReference type="NCBI Taxonomy" id="1884261"/>
    <lineage>
        <taxon>Eukaryota</taxon>
        <taxon>Fungi</taxon>
        <taxon>Dikarya</taxon>
        <taxon>Basidiomycota</taxon>
        <taxon>Agaricomycotina</taxon>
        <taxon>Agaricomycetes</taxon>
        <taxon>Agaricomycetidae</taxon>
        <taxon>Agaricales</taxon>
        <taxon>Pleurotineae</taxon>
        <taxon>Pterulaceae</taxon>
        <taxon>Pterulicium</taxon>
    </lineage>
</organism>
<dbReference type="CDD" id="cd00071">
    <property type="entry name" value="GMPK"/>
    <property type="match status" value="1"/>
</dbReference>
<sequence length="223" mass="24777">MAPTNTTEVETGPQFHRPLLVSGPSGVGKSTLLKRLFAEYPDKFGFSVSHTTRSPRPGEVDGEHYHFITKPTFLSHIDSGTFFIEHASFSSNHYGTSFGTVKGIQDSGRRCILDIEVQGIKQVKAHPISLDPVYLFVSPPDVQSLKDRLTGRGTETAESAQKRLDMAIKELRYAKGLDGDVKEDGRVHDVIVVNDKVEEAYEKLKRVALGYHIESDPLPHFDV</sequence>
<name>A0A5C3Q5X0_9AGAR</name>
<evidence type="ECO:0000256" key="2">
    <source>
        <dbReference type="ARBA" id="ARBA00012961"/>
    </source>
</evidence>
<dbReference type="EMBL" id="ML178875">
    <property type="protein sequence ID" value="TFK95760.1"/>
    <property type="molecule type" value="Genomic_DNA"/>
</dbReference>
<dbReference type="EC" id="2.7.4.8" evidence="2"/>
<dbReference type="OrthoDB" id="6334211at2759"/>
<keyword evidence="11" id="KW-1185">Reference proteome</keyword>
<dbReference type="InterPro" id="IPR017665">
    <property type="entry name" value="Guanylate_kinase"/>
</dbReference>
<keyword evidence="5" id="KW-0547">Nucleotide-binding</keyword>
<keyword evidence="7" id="KW-0067">ATP-binding</keyword>
<dbReference type="GO" id="GO:0005524">
    <property type="term" value="F:ATP binding"/>
    <property type="evidence" value="ECO:0007669"/>
    <property type="project" value="UniProtKB-KW"/>
</dbReference>
<keyword evidence="4" id="KW-0808">Transferase</keyword>
<dbReference type="PANTHER" id="PTHR23117:SF13">
    <property type="entry name" value="GUANYLATE KINASE"/>
    <property type="match status" value="1"/>
</dbReference>
<evidence type="ECO:0000313" key="10">
    <source>
        <dbReference type="EMBL" id="TFK95760.1"/>
    </source>
</evidence>
<dbReference type="SMART" id="SM00072">
    <property type="entry name" value="GuKc"/>
    <property type="match status" value="1"/>
</dbReference>
<proteinExistence type="inferred from homology"/>
<evidence type="ECO:0000256" key="3">
    <source>
        <dbReference type="ARBA" id="ARBA00016296"/>
    </source>
</evidence>
<evidence type="ECO:0000256" key="5">
    <source>
        <dbReference type="ARBA" id="ARBA00022741"/>
    </source>
</evidence>
<gene>
    <name evidence="10" type="ORF">BDV98DRAFT_598280</name>
</gene>
<evidence type="ECO:0000256" key="8">
    <source>
        <dbReference type="ARBA" id="ARBA00030128"/>
    </source>
</evidence>
<dbReference type="PROSITE" id="PS00856">
    <property type="entry name" value="GUANYLATE_KINASE_1"/>
    <property type="match status" value="1"/>
</dbReference>
<evidence type="ECO:0000256" key="7">
    <source>
        <dbReference type="ARBA" id="ARBA00022840"/>
    </source>
</evidence>
<dbReference type="Pfam" id="PF00625">
    <property type="entry name" value="Guanylate_kin"/>
    <property type="match status" value="1"/>
</dbReference>
<dbReference type="GO" id="GO:0004385">
    <property type="term" value="F:GMP kinase activity"/>
    <property type="evidence" value="ECO:0007669"/>
    <property type="project" value="UniProtKB-EC"/>
</dbReference>
<dbReference type="STRING" id="1884261.A0A5C3Q5X0"/>
<dbReference type="Proteomes" id="UP000305067">
    <property type="component" value="Unassembled WGS sequence"/>
</dbReference>